<keyword evidence="4" id="KW-1185">Reference proteome</keyword>
<accession>A0AAD5PZV6</accession>
<comment type="caution">
    <text evidence="3">The sequence shown here is derived from an EMBL/GenBank/DDBJ whole genome shotgun (WGS) entry which is preliminary data.</text>
</comment>
<evidence type="ECO:0000313" key="2">
    <source>
        <dbReference type="EMBL" id="KAI9562393.1"/>
    </source>
</evidence>
<reference evidence="3 4" key="1">
    <citation type="submission" date="2022-05" db="EMBL/GenBank/DDBJ databases">
        <title>A multi-omics perspective on studying reproductive biology in Daphnia sinensis.</title>
        <authorList>
            <person name="Jia J."/>
        </authorList>
    </citation>
    <scope>NUCLEOTIDE SEQUENCE [LARGE SCALE GENOMIC DNA]</scope>
    <source>
        <strain evidence="3 4">WSL</strain>
    </source>
</reference>
<evidence type="ECO:0000313" key="4">
    <source>
        <dbReference type="Proteomes" id="UP000820818"/>
    </source>
</evidence>
<dbReference type="AlphaFoldDB" id="A0AAD5PZV6"/>
<evidence type="ECO:0000256" key="1">
    <source>
        <dbReference type="SAM" id="MobiDB-lite"/>
    </source>
</evidence>
<gene>
    <name evidence="2" type="ORF">GHT06_013359</name>
    <name evidence="3" type="ORF">GHT06_013361</name>
</gene>
<organism evidence="3 4">
    <name type="scientific">Daphnia sinensis</name>
    <dbReference type="NCBI Taxonomy" id="1820382"/>
    <lineage>
        <taxon>Eukaryota</taxon>
        <taxon>Metazoa</taxon>
        <taxon>Ecdysozoa</taxon>
        <taxon>Arthropoda</taxon>
        <taxon>Crustacea</taxon>
        <taxon>Branchiopoda</taxon>
        <taxon>Diplostraca</taxon>
        <taxon>Cladocera</taxon>
        <taxon>Anomopoda</taxon>
        <taxon>Daphniidae</taxon>
        <taxon>Daphnia</taxon>
        <taxon>Daphnia similis group</taxon>
    </lineage>
</organism>
<feature type="region of interest" description="Disordered" evidence="1">
    <location>
        <begin position="117"/>
        <end position="150"/>
    </location>
</feature>
<protein>
    <submittedName>
        <fullName evidence="3">Uncharacterized protein</fullName>
    </submittedName>
</protein>
<dbReference type="Proteomes" id="UP000820818">
    <property type="component" value="Linkage Group LG3"/>
</dbReference>
<sequence>MAQIEEKYSVTDIKEKPLKKKIKALWLEKLKKLKKFVSKTLRLKARPVFSAALVASRVTIEKSSSHSEKQEDKENQQCENNIFTDESVIPASESEHQTTVSCILSIPFPEPTCENAAVTASASKETKEQKIAVTSDHLSNSDDQPGLKHRDQLKPLDSLLYEASMTPGDGQRASNTVHEAEIFRHSDRPRPTAKIKRRSSLRCTKEPSFFAQRRCVLVCPAA</sequence>
<name>A0AAD5PZV6_9CRUS</name>
<dbReference type="EMBL" id="WJBH02000003">
    <property type="protein sequence ID" value="KAI9562394.1"/>
    <property type="molecule type" value="Genomic_DNA"/>
</dbReference>
<proteinExistence type="predicted"/>
<evidence type="ECO:0000313" key="3">
    <source>
        <dbReference type="EMBL" id="KAI9562394.1"/>
    </source>
</evidence>
<dbReference type="EMBL" id="WJBH02000003">
    <property type="protein sequence ID" value="KAI9562393.1"/>
    <property type="molecule type" value="Genomic_DNA"/>
</dbReference>